<name>A0ABP2SZF2_9STRE</name>
<evidence type="ECO:0000313" key="2">
    <source>
        <dbReference type="EMBL" id="EMG25582.1"/>
    </source>
</evidence>
<organism evidence="2 3">
    <name type="scientific">Streptococcus parauberis KRS-02083</name>
    <dbReference type="NCBI Taxonomy" id="1207545"/>
    <lineage>
        <taxon>Bacteria</taxon>
        <taxon>Bacillati</taxon>
        <taxon>Bacillota</taxon>
        <taxon>Bacilli</taxon>
        <taxon>Lactobacillales</taxon>
        <taxon>Streptococcaceae</taxon>
        <taxon>Streptococcus</taxon>
    </lineage>
</organism>
<dbReference type="PANTHER" id="PTHR36934:SF1">
    <property type="entry name" value="THIOESTERASE DOMAIN-CONTAINING PROTEIN"/>
    <property type="match status" value="1"/>
</dbReference>
<dbReference type="Proteomes" id="UP000011769">
    <property type="component" value="Unassembled WGS sequence"/>
</dbReference>
<comment type="caution">
    <text evidence="2">The sequence shown here is derived from an EMBL/GenBank/DDBJ whole genome shotgun (WGS) entry which is preliminary data.</text>
</comment>
<protein>
    <submittedName>
        <fullName evidence="2">Dihydrolipoamide acyltransferase</fullName>
    </submittedName>
</protein>
<dbReference type="Gene3D" id="3.10.129.10">
    <property type="entry name" value="Hotdog Thioesterase"/>
    <property type="match status" value="1"/>
</dbReference>
<sequence length="123" mass="13734">MTKYTHQFDTKSEHSAKHLGSGSLEVLSTPSIVAFMEHTAYLYAQETIKDSDYTTVGTEIVISHLAASKIGQAITIIITALKEEGRRYDFRIEAYAGEKLVAKACHTRVRVDIQKFLGKLKKS</sequence>
<dbReference type="EMBL" id="ALYM01000003">
    <property type="protein sequence ID" value="EMG25582.1"/>
    <property type="molecule type" value="Genomic_DNA"/>
</dbReference>
<dbReference type="SUPFAM" id="SSF54637">
    <property type="entry name" value="Thioesterase/thiol ester dehydrase-isomerase"/>
    <property type="match status" value="1"/>
</dbReference>
<keyword evidence="3" id="KW-1185">Reference proteome</keyword>
<gene>
    <name evidence="2" type="ORF">SPJ1_0993</name>
</gene>
<feature type="domain" description="Fluoroacetyl-CoA-specific thioesterase-like" evidence="1">
    <location>
        <begin position="12"/>
        <end position="112"/>
    </location>
</feature>
<accession>A0ABP2SZF2</accession>
<dbReference type="InterPro" id="IPR029069">
    <property type="entry name" value="HotDog_dom_sf"/>
</dbReference>
<keyword evidence="2" id="KW-0808">Transferase</keyword>
<dbReference type="PANTHER" id="PTHR36934">
    <property type="entry name" value="BLR0278 PROTEIN"/>
    <property type="match status" value="1"/>
</dbReference>
<dbReference type="InterPro" id="IPR025540">
    <property type="entry name" value="FlK"/>
</dbReference>
<evidence type="ECO:0000259" key="1">
    <source>
        <dbReference type="Pfam" id="PF22636"/>
    </source>
</evidence>
<evidence type="ECO:0000313" key="3">
    <source>
        <dbReference type="Proteomes" id="UP000011769"/>
    </source>
</evidence>
<reference evidence="2 3" key="1">
    <citation type="journal article" date="2013" name="PLoS ONE">
        <title>Comparative Genomic Characterization of Three Streptococcus parauberis Strains in Fish Pathogen, as Assessed by Wide-Genome Analyses.</title>
        <authorList>
            <person name="Nho S.W."/>
            <person name="Hikima J."/>
            <person name="Park S.B."/>
            <person name="Jang H.B."/>
            <person name="Cha I.S."/>
            <person name="Yasuike M."/>
            <person name="Nakamura Y."/>
            <person name="Fujiwara A."/>
            <person name="Sano M."/>
            <person name="Kanai K."/>
            <person name="Kondo H."/>
            <person name="Hirono I."/>
            <person name="Takeyama H."/>
            <person name="Aoki T."/>
            <person name="Jung T.S."/>
        </authorList>
    </citation>
    <scope>NUCLEOTIDE SEQUENCE [LARGE SCALE GENOMIC DNA]</scope>
    <source>
        <strain evidence="2 3">KRS-02083</strain>
    </source>
</reference>
<proteinExistence type="predicted"/>
<dbReference type="GO" id="GO:0016746">
    <property type="term" value="F:acyltransferase activity"/>
    <property type="evidence" value="ECO:0007669"/>
    <property type="project" value="UniProtKB-KW"/>
</dbReference>
<dbReference type="InterPro" id="IPR054485">
    <property type="entry name" value="FlK-like_dom"/>
</dbReference>
<dbReference type="RefSeq" id="WP_003107186.1">
    <property type="nucleotide sequence ID" value="NZ_ALYM01000003.1"/>
</dbReference>
<keyword evidence="2" id="KW-0012">Acyltransferase</keyword>
<dbReference type="Pfam" id="PF22636">
    <property type="entry name" value="FlK"/>
    <property type="match status" value="1"/>
</dbReference>